<keyword evidence="3" id="KW-1185">Reference proteome</keyword>
<proteinExistence type="predicted"/>
<dbReference type="NCBIfam" id="TIGR00254">
    <property type="entry name" value="GGDEF"/>
    <property type="match status" value="1"/>
</dbReference>
<dbReference type="AlphaFoldDB" id="A0A7D6VIE4"/>
<evidence type="ECO:0000313" key="3">
    <source>
        <dbReference type="Proteomes" id="UP000515512"/>
    </source>
</evidence>
<evidence type="ECO:0000259" key="1">
    <source>
        <dbReference type="PROSITE" id="PS50887"/>
    </source>
</evidence>
<dbReference type="PANTHER" id="PTHR44757">
    <property type="entry name" value="DIGUANYLATE CYCLASE DGCP"/>
    <property type="match status" value="1"/>
</dbReference>
<dbReference type="SMART" id="SM00267">
    <property type="entry name" value="GGDEF"/>
    <property type="match status" value="1"/>
</dbReference>
<evidence type="ECO:0000313" key="2">
    <source>
        <dbReference type="EMBL" id="QLY30270.1"/>
    </source>
</evidence>
<reference evidence="2 3" key="1">
    <citation type="submission" date="2020-07" db="EMBL/GenBank/DDBJ databases">
        <authorList>
            <person name="Zhuang K."/>
            <person name="Ran Y."/>
        </authorList>
    </citation>
    <scope>NUCLEOTIDE SEQUENCE [LARGE SCALE GENOMIC DNA]</scope>
    <source>
        <strain evidence="2 3">WCH-YHL-001</strain>
    </source>
</reference>
<feature type="domain" description="GGDEF" evidence="1">
    <location>
        <begin position="185"/>
        <end position="317"/>
    </location>
</feature>
<organism evidence="2 3">
    <name type="scientific">Nocardia huaxiensis</name>
    <dbReference type="NCBI Taxonomy" id="2755382"/>
    <lineage>
        <taxon>Bacteria</taxon>
        <taxon>Bacillati</taxon>
        <taxon>Actinomycetota</taxon>
        <taxon>Actinomycetes</taxon>
        <taxon>Mycobacteriales</taxon>
        <taxon>Nocardiaceae</taxon>
        <taxon>Nocardia</taxon>
    </lineage>
</organism>
<dbReference type="RefSeq" id="WP_181581468.1">
    <property type="nucleotide sequence ID" value="NZ_CP059399.1"/>
</dbReference>
<accession>A0A7D6VIE4</accession>
<dbReference type="PROSITE" id="PS50887">
    <property type="entry name" value="GGDEF"/>
    <property type="match status" value="1"/>
</dbReference>
<dbReference type="Gene3D" id="3.30.70.270">
    <property type="match status" value="1"/>
</dbReference>
<dbReference type="InterPro" id="IPR000160">
    <property type="entry name" value="GGDEF_dom"/>
</dbReference>
<dbReference type="Pfam" id="PF00990">
    <property type="entry name" value="GGDEF"/>
    <property type="match status" value="1"/>
</dbReference>
<sequence length="336" mass="35966">MPIRIDTRTTAIVTAAVREWVRAVHPGGIGALGAGPAISPEDVERIFRRVIDELLELAGSEPFPVPAARAVGRRLAESPFDRARMLAPASRALLGLTPGEPGSLIATRWPFIASQAIDAYAEALQQRALAQQERSLSEAVSVRVQEIAALQTRLRHEATHDALTDLANRSLLQERVRVMAADPARGVGLMLIDLDDFKHINDSYGHSVGDEVLVTMAQRLRAVCPAETVIARYGGDEFVLALPTRRNSLGELAMRVLAALCEPVPTAAGAVPASASVGTAFCPPGRDCDFSDLLRSADRAMYSAKTAGKRQFAVSELDAEEVDPPARHARFAAVAG</sequence>
<dbReference type="CDD" id="cd01949">
    <property type="entry name" value="GGDEF"/>
    <property type="match status" value="1"/>
</dbReference>
<dbReference type="PANTHER" id="PTHR44757:SF2">
    <property type="entry name" value="BIOFILM ARCHITECTURE MAINTENANCE PROTEIN MBAA"/>
    <property type="match status" value="1"/>
</dbReference>
<dbReference type="EMBL" id="CP059399">
    <property type="protein sequence ID" value="QLY30270.1"/>
    <property type="molecule type" value="Genomic_DNA"/>
</dbReference>
<gene>
    <name evidence="2" type="ORF">H0264_34860</name>
</gene>
<dbReference type="InterPro" id="IPR052155">
    <property type="entry name" value="Biofilm_reg_signaling"/>
</dbReference>
<protein>
    <submittedName>
        <fullName evidence="2">Diguanylate cyclase</fullName>
    </submittedName>
</protein>
<dbReference type="KEGG" id="nhu:H0264_34860"/>
<dbReference type="Proteomes" id="UP000515512">
    <property type="component" value="Chromosome"/>
</dbReference>
<name>A0A7D6VIE4_9NOCA</name>
<dbReference type="InterPro" id="IPR029787">
    <property type="entry name" value="Nucleotide_cyclase"/>
</dbReference>
<dbReference type="SUPFAM" id="SSF55073">
    <property type="entry name" value="Nucleotide cyclase"/>
    <property type="match status" value="1"/>
</dbReference>
<dbReference type="InterPro" id="IPR043128">
    <property type="entry name" value="Rev_trsase/Diguanyl_cyclase"/>
</dbReference>